<dbReference type="PROSITE" id="PS00792">
    <property type="entry name" value="DHPS_1"/>
    <property type="match status" value="1"/>
</dbReference>
<name>A0ABY6NP88_9FLAO</name>
<comment type="catalytic activity">
    <reaction evidence="1">
        <text>(7,8-dihydropterin-6-yl)methyl diphosphate + 4-aminobenzoate = 7,8-dihydropteroate + diphosphate</text>
        <dbReference type="Rhea" id="RHEA:19949"/>
        <dbReference type="ChEBI" id="CHEBI:17836"/>
        <dbReference type="ChEBI" id="CHEBI:17839"/>
        <dbReference type="ChEBI" id="CHEBI:33019"/>
        <dbReference type="ChEBI" id="CHEBI:72950"/>
        <dbReference type="EC" id="2.5.1.15"/>
    </reaction>
</comment>
<dbReference type="InterPro" id="IPR000489">
    <property type="entry name" value="Pterin-binding_dom"/>
</dbReference>
<dbReference type="InterPro" id="IPR045031">
    <property type="entry name" value="DHP_synth-like"/>
</dbReference>
<evidence type="ECO:0000256" key="2">
    <source>
        <dbReference type="ARBA" id="ARBA00001946"/>
    </source>
</evidence>
<evidence type="ECO:0000256" key="7">
    <source>
        <dbReference type="ARBA" id="ARBA00022842"/>
    </source>
</evidence>
<evidence type="ECO:0000313" key="11">
    <source>
        <dbReference type="EMBL" id="UZH54391.1"/>
    </source>
</evidence>
<evidence type="ECO:0000256" key="6">
    <source>
        <dbReference type="ARBA" id="ARBA00022723"/>
    </source>
</evidence>
<evidence type="ECO:0000256" key="1">
    <source>
        <dbReference type="ARBA" id="ARBA00000012"/>
    </source>
</evidence>
<dbReference type="InterPro" id="IPR006390">
    <property type="entry name" value="DHP_synth_dom"/>
</dbReference>
<comment type="similarity">
    <text evidence="9">Belongs to the DHPS family.</text>
</comment>
<dbReference type="GO" id="GO:0004156">
    <property type="term" value="F:dihydropteroate synthase activity"/>
    <property type="evidence" value="ECO:0007669"/>
    <property type="project" value="UniProtKB-EC"/>
</dbReference>
<dbReference type="CDD" id="cd00739">
    <property type="entry name" value="DHPS"/>
    <property type="match status" value="1"/>
</dbReference>
<evidence type="ECO:0000256" key="8">
    <source>
        <dbReference type="ARBA" id="ARBA00022909"/>
    </source>
</evidence>
<comment type="pathway">
    <text evidence="3 9">Cofactor biosynthesis; tetrahydrofolate biosynthesis; 7,8-dihydrofolate from 2-amino-4-hydroxy-6-hydroxymethyl-7,8-dihydropteridine diphosphate and 4-aminobenzoate: step 1/2.</text>
</comment>
<reference evidence="11" key="1">
    <citation type="submission" date="2021-02" db="EMBL/GenBank/DDBJ databases">
        <title>Salinimicrobium sp. nov. isolated from seawater in Tongyeong, Republic of Korea.</title>
        <authorList>
            <person name="Lee S.-J."/>
        </authorList>
    </citation>
    <scope>NUCLEOTIDE SEQUENCE</scope>
    <source>
        <strain evidence="11">HN-2-9-2</strain>
    </source>
</reference>
<evidence type="ECO:0000256" key="4">
    <source>
        <dbReference type="ARBA" id="ARBA00012458"/>
    </source>
</evidence>
<gene>
    <name evidence="11" type="primary">folP</name>
    <name evidence="11" type="ORF">JRG66_10380</name>
</gene>
<comment type="function">
    <text evidence="9">Catalyzes the condensation of para-aminobenzoate (pABA) with 6-hydroxymethyl-7,8-dihydropterin diphosphate (DHPt-PP) to form 7,8-dihydropteroate (H2Pte), the immediate precursor of folate derivatives.</text>
</comment>
<evidence type="ECO:0000256" key="5">
    <source>
        <dbReference type="ARBA" id="ARBA00022679"/>
    </source>
</evidence>
<dbReference type="PROSITE" id="PS50972">
    <property type="entry name" value="PTERIN_BINDING"/>
    <property type="match status" value="1"/>
</dbReference>
<evidence type="ECO:0000256" key="3">
    <source>
        <dbReference type="ARBA" id="ARBA00004763"/>
    </source>
</evidence>
<evidence type="ECO:0000259" key="10">
    <source>
        <dbReference type="PROSITE" id="PS50972"/>
    </source>
</evidence>
<dbReference type="Gene3D" id="3.20.20.20">
    <property type="entry name" value="Dihydropteroate synthase-like"/>
    <property type="match status" value="1"/>
</dbReference>
<organism evidence="11 12">
    <name type="scientific">Salinimicrobium tongyeongense</name>
    <dbReference type="NCBI Taxonomy" id="2809707"/>
    <lineage>
        <taxon>Bacteria</taxon>
        <taxon>Pseudomonadati</taxon>
        <taxon>Bacteroidota</taxon>
        <taxon>Flavobacteriia</taxon>
        <taxon>Flavobacteriales</taxon>
        <taxon>Flavobacteriaceae</taxon>
        <taxon>Salinimicrobium</taxon>
    </lineage>
</organism>
<dbReference type="EMBL" id="CP069620">
    <property type="protein sequence ID" value="UZH54391.1"/>
    <property type="molecule type" value="Genomic_DNA"/>
</dbReference>
<dbReference type="EC" id="2.5.1.15" evidence="4 9"/>
<dbReference type="Pfam" id="PF00809">
    <property type="entry name" value="Pterin_bind"/>
    <property type="match status" value="1"/>
</dbReference>
<dbReference type="Proteomes" id="UP001163981">
    <property type="component" value="Chromosome"/>
</dbReference>
<proteinExistence type="inferred from homology"/>
<dbReference type="SUPFAM" id="SSF51717">
    <property type="entry name" value="Dihydropteroate synthetase-like"/>
    <property type="match status" value="1"/>
</dbReference>
<dbReference type="PANTHER" id="PTHR20941:SF1">
    <property type="entry name" value="FOLIC ACID SYNTHESIS PROTEIN FOL1"/>
    <property type="match status" value="1"/>
</dbReference>
<feature type="domain" description="Pterin-binding" evidence="10">
    <location>
        <begin position="15"/>
        <end position="267"/>
    </location>
</feature>
<dbReference type="PANTHER" id="PTHR20941">
    <property type="entry name" value="FOLATE SYNTHESIS PROTEINS"/>
    <property type="match status" value="1"/>
</dbReference>
<dbReference type="NCBIfam" id="TIGR01496">
    <property type="entry name" value="DHPS"/>
    <property type="match status" value="1"/>
</dbReference>
<evidence type="ECO:0000256" key="9">
    <source>
        <dbReference type="RuleBase" id="RU361205"/>
    </source>
</evidence>
<dbReference type="InterPro" id="IPR011005">
    <property type="entry name" value="Dihydropteroate_synth-like_sf"/>
</dbReference>
<keyword evidence="5 9" id="KW-0808">Transferase</keyword>
<keyword evidence="8 9" id="KW-0289">Folate biosynthesis</keyword>
<dbReference type="RefSeq" id="WP_265162707.1">
    <property type="nucleotide sequence ID" value="NZ_CP069620.1"/>
</dbReference>
<comment type="cofactor">
    <cofactor evidence="2 9">
        <name>Mg(2+)</name>
        <dbReference type="ChEBI" id="CHEBI:18420"/>
    </cofactor>
</comment>
<evidence type="ECO:0000313" key="12">
    <source>
        <dbReference type="Proteomes" id="UP001163981"/>
    </source>
</evidence>
<keyword evidence="7 9" id="KW-0460">Magnesium</keyword>
<keyword evidence="12" id="KW-1185">Reference proteome</keyword>
<accession>A0ABY6NP88</accession>
<sequence length="274" mass="30618">MYINCKGRLIDLSVPKVMGILNITPDSFYDGGRRTSLEQHLAQAEKMISEGADFIDIGSYSSRPGAEDISEEEELQRILPAVEALVKKFPDVLISIDSFRSEVAKQSIEAGAAIINDISAGNLDDKMMDTAAQLQVPYIMMHMRGNPKNMKDLNQYEDLTQEVLTYFSEKIDRARALGINDLIIDPGFGFSKNIDQNFELLSRLDLFSNLNLPILSGLSRKSLIYKTFNTTPEEALNGTTVLNTVSLMKGAHILRVHDVKEAVECVKLMERLKN</sequence>
<protein>
    <recommendedName>
        <fullName evidence="4 9">Dihydropteroate synthase</fullName>
        <shortName evidence="9">DHPS</shortName>
        <ecNumber evidence="4 9">2.5.1.15</ecNumber>
    </recommendedName>
    <alternativeName>
        <fullName evidence="9">Dihydropteroate pyrophosphorylase</fullName>
    </alternativeName>
</protein>
<keyword evidence="6 9" id="KW-0479">Metal-binding</keyword>